<evidence type="ECO:0000313" key="2">
    <source>
        <dbReference type="EMBL" id="CAG8608911.1"/>
    </source>
</evidence>
<dbReference type="EMBL" id="CAJVPJ010001960">
    <property type="protein sequence ID" value="CAG8608911.1"/>
    <property type="molecule type" value="Genomic_DNA"/>
</dbReference>
<dbReference type="Proteomes" id="UP000789572">
    <property type="component" value="Unassembled WGS sequence"/>
</dbReference>
<proteinExistence type="predicted"/>
<gene>
    <name evidence="2" type="ORF">POCULU_LOCUS7849</name>
</gene>
<dbReference type="AlphaFoldDB" id="A0A9N9CQW4"/>
<dbReference type="PANTHER" id="PTHR33129">
    <property type="entry name" value="PROTEIN KINASE DOMAIN-CONTAINING PROTEIN-RELATED"/>
    <property type="match status" value="1"/>
</dbReference>
<comment type="caution">
    <text evidence="2">The sequence shown here is derived from an EMBL/GenBank/DDBJ whole genome shotgun (WGS) entry which is preliminary data.</text>
</comment>
<feature type="region of interest" description="Disordered" evidence="1">
    <location>
        <begin position="69"/>
        <end position="94"/>
    </location>
</feature>
<dbReference type="OrthoDB" id="19861at2759"/>
<sequence length="632" mass="72616">MSVQQGTLTEFLDITKLANFRQNFVDAGCPEKGFVPALLAYDDTALSTFINGLGLPLFQQGIVGTFVRNHRNGRERGRSRSPLGDLNKPTKRHKAEAPHYQFFKDTLKLIKYLKNYSNVSPEASTQHADPEDTIRIISTSSTPTSMQHADYHLGCIIQHKKGHNIAVIKRQALYVRQSYVDLYKVLIRATDAGDKTSLDYYPKYLLTGTSGIGKSCFLAYLLIELLLHRDVVVIFQPPDGELVYCFEGLEQLGVGRLSEFMHHLNSVETWYLVDSVTGVWDLRAITVIAMSPNSIANDKFELEKTIVNTYHMPPWTMEELIICRKYVFPTIPQQLMLTLYDKAGGVPRYVLQRPTFLISQYNPNDPENLAKIIATTLQRIYGAIQEVGDFERLVRCLSEDAKFIKFSNRLIHRWPTDLSYDGYHRAWASDYIYQSVEKKLNDEIWNKLYRQIQDQSNPFIARGIMFESYVRHILPMWIMKELMKLFTHTSTTTLSAPCDIEESMFTLPKKPQLDCIFQSTVSLKHPIKQKELVDLVKNMAAYRRNHDTTIRLYFVVPADIYDDFTYQAYLTREKKPGDDVETLRPVIRESRTLQNVEQWVLRVDTTRKVPVFSRLAKATVAVATSCAGLTEN</sequence>
<evidence type="ECO:0000313" key="3">
    <source>
        <dbReference type="Proteomes" id="UP000789572"/>
    </source>
</evidence>
<accession>A0A9N9CQW4</accession>
<dbReference type="InterPro" id="IPR052980">
    <property type="entry name" value="Crinkler_effector"/>
</dbReference>
<organism evidence="2 3">
    <name type="scientific">Paraglomus occultum</name>
    <dbReference type="NCBI Taxonomy" id="144539"/>
    <lineage>
        <taxon>Eukaryota</taxon>
        <taxon>Fungi</taxon>
        <taxon>Fungi incertae sedis</taxon>
        <taxon>Mucoromycota</taxon>
        <taxon>Glomeromycotina</taxon>
        <taxon>Glomeromycetes</taxon>
        <taxon>Paraglomerales</taxon>
        <taxon>Paraglomeraceae</taxon>
        <taxon>Paraglomus</taxon>
    </lineage>
</organism>
<keyword evidence="3" id="KW-1185">Reference proteome</keyword>
<dbReference type="PANTHER" id="PTHR33129:SF1">
    <property type="entry name" value="ATP-BINDING PROTEIN"/>
    <property type="match status" value="1"/>
</dbReference>
<protein>
    <submittedName>
        <fullName evidence="2">7853_t:CDS:1</fullName>
    </submittedName>
</protein>
<evidence type="ECO:0000256" key="1">
    <source>
        <dbReference type="SAM" id="MobiDB-lite"/>
    </source>
</evidence>
<name>A0A9N9CQW4_9GLOM</name>
<reference evidence="2" key="1">
    <citation type="submission" date="2021-06" db="EMBL/GenBank/DDBJ databases">
        <authorList>
            <person name="Kallberg Y."/>
            <person name="Tangrot J."/>
            <person name="Rosling A."/>
        </authorList>
    </citation>
    <scope>NUCLEOTIDE SEQUENCE</scope>
    <source>
        <strain evidence="2">IA702</strain>
    </source>
</reference>